<evidence type="ECO:0000313" key="2">
    <source>
        <dbReference type="EMBL" id="KAG0499076.1"/>
    </source>
</evidence>
<dbReference type="OrthoDB" id="10006270at2759"/>
<name>A0A835VJQ8_VANPL</name>
<accession>A0A835VJQ8</accession>
<evidence type="ECO:0000313" key="3">
    <source>
        <dbReference type="Proteomes" id="UP000636800"/>
    </source>
</evidence>
<dbReference type="Proteomes" id="UP000636800">
    <property type="component" value="Chromosome 1"/>
</dbReference>
<organism evidence="2 3">
    <name type="scientific">Vanilla planifolia</name>
    <name type="common">Vanilla</name>
    <dbReference type="NCBI Taxonomy" id="51239"/>
    <lineage>
        <taxon>Eukaryota</taxon>
        <taxon>Viridiplantae</taxon>
        <taxon>Streptophyta</taxon>
        <taxon>Embryophyta</taxon>
        <taxon>Tracheophyta</taxon>
        <taxon>Spermatophyta</taxon>
        <taxon>Magnoliopsida</taxon>
        <taxon>Liliopsida</taxon>
        <taxon>Asparagales</taxon>
        <taxon>Orchidaceae</taxon>
        <taxon>Vanilloideae</taxon>
        <taxon>Vanilleae</taxon>
        <taxon>Vanilla</taxon>
    </lineage>
</organism>
<reference evidence="2 3" key="1">
    <citation type="journal article" date="2020" name="Nat. Food">
        <title>A phased Vanilla planifolia genome enables genetic improvement of flavour and production.</title>
        <authorList>
            <person name="Hasing T."/>
            <person name="Tang H."/>
            <person name="Brym M."/>
            <person name="Khazi F."/>
            <person name="Huang T."/>
            <person name="Chambers A.H."/>
        </authorList>
    </citation>
    <scope>NUCLEOTIDE SEQUENCE [LARGE SCALE GENOMIC DNA]</scope>
    <source>
        <tissue evidence="2">Leaf</tissue>
    </source>
</reference>
<dbReference type="AlphaFoldDB" id="A0A835VJQ8"/>
<keyword evidence="3" id="KW-1185">Reference proteome</keyword>
<feature type="compositionally biased region" description="Polar residues" evidence="1">
    <location>
        <begin position="1"/>
        <end position="23"/>
    </location>
</feature>
<evidence type="ECO:0000256" key="1">
    <source>
        <dbReference type="SAM" id="MobiDB-lite"/>
    </source>
</evidence>
<dbReference type="EMBL" id="JADCNL010000001">
    <property type="protein sequence ID" value="KAG0499076.1"/>
    <property type="molecule type" value="Genomic_DNA"/>
</dbReference>
<protein>
    <recommendedName>
        <fullName evidence="4">Phasin domain-containing protein</fullName>
    </recommendedName>
</protein>
<evidence type="ECO:0008006" key="4">
    <source>
        <dbReference type="Google" id="ProtNLM"/>
    </source>
</evidence>
<proteinExistence type="predicted"/>
<sequence>MSFGVPTNKNDAGASPSHTTPEPETSRHPNLEEGAGSMSPPLASVIPGDLHLIQRRMLEQTRHGFEVSSSFLRTLHRAEEVVGRTQETAEAIAAANLSLEKHWETYVHLMATTFGQVPAASDSNDGGHAGPAPPS</sequence>
<comment type="caution">
    <text evidence="2">The sequence shown here is derived from an EMBL/GenBank/DDBJ whole genome shotgun (WGS) entry which is preliminary data.</text>
</comment>
<feature type="region of interest" description="Disordered" evidence="1">
    <location>
        <begin position="1"/>
        <end position="44"/>
    </location>
</feature>
<gene>
    <name evidence="2" type="ORF">HPP92_003767</name>
</gene>